<proteinExistence type="predicted"/>
<dbReference type="AlphaFoldDB" id="T2JN41"/>
<name>T2JN41_CROWT</name>
<organism evidence="1 2">
    <name type="scientific">Crocosphaera watsonii WH 0402</name>
    <dbReference type="NCBI Taxonomy" id="1284629"/>
    <lineage>
        <taxon>Bacteria</taxon>
        <taxon>Bacillati</taxon>
        <taxon>Cyanobacteriota</taxon>
        <taxon>Cyanophyceae</taxon>
        <taxon>Oscillatoriophycideae</taxon>
        <taxon>Chroococcales</taxon>
        <taxon>Aphanothecaceae</taxon>
        <taxon>Crocosphaera</taxon>
    </lineage>
</organism>
<comment type="caution">
    <text evidence="1">The sequence shown here is derived from an EMBL/GenBank/DDBJ whole genome shotgun (WGS) entry which is preliminary data.</text>
</comment>
<gene>
    <name evidence="1" type="ORF">CWATWH0402_5968</name>
</gene>
<evidence type="ECO:0000313" key="1">
    <source>
        <dbReference type="EMBL" id="CCQ67298.1"/>
    </source>
</evidence>
<evidence type="ECO:0000313" key="2">
    <source>
        <dbReference type="Proteomes" id="UP000018130"/>
    </source>
</evidence>
<sequence>MTKLNPEISSIASTFSTTCTGKGSFVTQGVPCCLSFDTPLPKGEWILGSLIQLTLTGIATNQNRGRISPSV</sequence>
<dbReference type="EMBL" id="CAQN01000574">
    <property type="protein sequence ID" value="CCQ67298.1"/>
    <property type="molecule type" value="Genomic_DNA"/>
</dbReference>
<accession>T2JN41</accession>
<reference evidence="1 2" key="1">
    <citation type="submission" date="2013-01" db="EMBL/GenBank/DDBJ databases">
        <authorList>
            <person name="Bench S."/>
        </authorList>
    </citation>
    <scope>NUCLEOTIDE SEQUENCE [LARGE SCALE GENOMIC DNA]</scope>
    <source>
        <strain evidence="1 2">WH 0402</strain>
    </source>
</reference>
<dbReference type="Proteomes" id="UP000018130">
    <property type="component" value="Unassembled WGS sequence"/>
</dbReference>
<reference evidence="1 2" key="2">
    <citation type="submission" date="2013-09" db="EMBL/GenBank/DDBJ databases">
        <title>Whole genome comparison of six Crocosphaera watsonii strains with differing phenotypes.</title>
        <authorList>
            <person name="Bench S.R."/>
            <person name="Heller P."/>
            <person name="Frank I."/>
            <person name="Arciniega M."/>
            <person name="Shilova I.N."/>
            <person name="Zehr J.P."/>
        </authorList>
    </citation>
    <scope>NUCLEOTIDE SEQUENCE [LARGE SCALE GENOMIC DNA]</scope>
    <source>
        <strain evidence="1 2">WH 0402</strain>
    </source>
</reference>
<protein>
    <submittedName>
        <fullName evidence="1">Uncharacterized protein</fullName>
    </submittedName>
</protein>